<sequence>MKLLKYLKKKVFLTNKLKNKENYLLIVILCTFSVSYAQKEIITFNGIVRNDSIVLQDINIVNKTSKVGTSSNSKGEFVMYASLGDSIRFTSISYKTKTIAISLNHIKNKQIIVFLEPDLNELDEIAIEQKVRLDFGKVSLPKGAVFEKDQLDLKSAPNARKLTDPTYGNSGLNFFAIIGMLTDKIFEKSRERKKEAKKMKSLQQNFPETILEKYGEIFFTENLNINKNDVYLFIDFCTDNGLKDYYLSDEFTIKNFMVIQRKKFLEIKKE</sequence>
<name>A0A1I6SJB7_9FLAO</name>
<reference evidence="2" key="1">
    <citation type="submission" date="2016-10" db="EMBL/GenBank/DDBJ databases">
        <authorList>
            <person name="Varghese N."/>
            <person name="Submissions S."/>
        </authorList>
    </citation>
    <scope>NUCLEOTIDE SEQUENCE [LARGE SCALE GENOMIC DNA]</scope>
    <source>
        <strain evidence="2">DSM 24450</strain>
    </source>
</reference>
<protein>
    <recommendedName>
        <fullName evidence="3">CarboxypepD_reg-like domain-containing protein</fullName>
    </recommendedName>
</protein>
<evidence type="ECO:0008006" key="3">
    <source>
        <dbReference type="Google" id="ProtNLM"/>
    </source>
</evidence>
<dbReference type="Proteomes" id="UP000199312">
    <property type="component" value="Unassembled WGS sequence"/>
</dbReference>
<evidence type="ECO:0000313" key="2">
    <source>
        <dbReference type="Proteomes" id="UP000199312"/>
    </source>
</evidence>
<keyword evidence="2" id="KW-1185">Reference proteome</keyword>
<dbReference type="AlphaFoldDB" id="A0A1I6SJB7"/>
<gene>
    <name evidence="1" type="ORF">SAMN04488006_3080</name>
</gene>
<proteinExistence type="predicted"/>
<dbReference type="STRING" id="593133.SAMN04488006_3080"/>
<dbReference type="RefSeq" id="WP_218157823.1">
    <property type="nucleotide sequence ID" value="NZ_FOZP01000009.1"/>
</dbReference>
<evidence type="ECO:0000313" key="1">
    <source>
        <dbReference type="EMBL" id="SFS76940.1"/>
    </source>
</evidence>
<accession>A0A1I6SJB7</accession>
<dbReference type="Pfam" id="PF13715">
    <property type="entry name" value="CarbopepD_reg_2"/>
    <property type="match status" value="1"/>
</dbReference>
<dbReference type="EMBL" id="FOZP01000009">
    <property type="protein sequence ID" value="SFS76940.1"/>
    <property type="molecule type" value="Genomic_DNA"/>
</dbReference>
<organism evidence="1 2">
    <name type="scientific">Lutibacter maritimus</name>
    <dbReference type="NCBI Taxonomy" id="593133"/>
    <lineage>
        <taxon>Bacteria</taxon>
        <taxon>Pseudomonadati</taxon>
        <taxon>Bacteroidota</taxon>
        <taxon>Flavobacteriia</taxon>
        <taxon>Flavobacteriales</taxon>
        <taxon>Flavobacteriaceae</taxon>
        <taxon>Lutibacter</taxon>
    </lineage>
</organism>